<evidence type="ECO:0000256" key="1">
    <source>
        <dbReference type="ARBA" id="ARBA00001974"/>
    </source>
</evidence>
<sequence length="386" mass="39847">MDRVLIVGAGQAAVATAEALRAGGHAGTITLLGDEPHGPYHRPPLSKGWLAGEMQAAQLVMRAPEMLAKKGIVLRTGVSVSAIDRAARCVHLADGTCEPYDALVLATGATPRRLPGFEQAAVLRGRDDAEALAERLRALHAAGRPLTVVGGGFIGLEVAATARKLGLAVTVIEAQPRLLARALPPLLSDWFANLHRSHGVDLRLGASADGVDPGEVLLGIGVVANDALARAAGLACDGGIVIDAHGRTSAPAIVAAGDCTVRRLPDGRLLRLESVQGATEGGKAAAATLLGQDRPFTATPWFWSDQHGRKLQMAGLSAGADRSVLRGVLDAPSFSVWHFAGGRLIAVDSVDDAKAHLLARKLLDAGRSPTPAQAADPAFDLATLLA</sequence>
<evidence type="ECO:0000313" key="8">
    <source>
        <dbReference type="Proteomes" id="UP000288178"/>
    </source>
</evidence>
<dbReference type="InterPro" id="IPR036188">
    <property type="entry name" value="FAD/NAD-bd_sf"/>
</dbReference>
<accession>A0A3S2TMD1</accession>
<proteinExistence type="predicted"/>
<dbReference type="Pfam" id="PF07992">
    <property type="entry name" value="Pyr_redox_2"/>
    <property type="match status" value="1"/>
</dbReference>
<dbReference type="RefSeq" id="WP_128199107.1">
    <property type="nucleotide sequence ID" value="NZ_SACT01000004.1"/>
</dbReference>
<dbReference type="AlphaFoldDB" id="A0A3S2TMD1"/>
<evidence type="ECO:0000256" key="2">
    <source>
        <dbReference type="ARBA" id="ARBA00022630"/>
    </source>
</evidence>
<dbReference type="InterPro" id="IPR028202">
    <property type="entry name" value="Reductase_C"/>
</dbReference>
<dbReference type="GO" id="GO:0005737">
    <property type="term" value="C:cytoplasm"/>
    <property type="evidence" value="ECO:0007669"/>
    <property type="project" value="TreeGrafter"/>
</dbReference>
<keyword evidence="8" id="KW-1185">Reference proteome</keyword>
<dbReference type="EMBL" id="SACT01000004">
    <property type="protein sequence ID" value="RVT51080.1"/>
    <property type="molecule type" value="Genomic_DNA"/>
</dbReference>
<dbReference type="Gene3D" id="3.50.50.60">
    <property type="entry name" value="FAD/NAD(P)-binding domain"/>
    <property type="match status" value="2"/>
</dbReference>
<evidence type="ECO:0000256" key="4">
    <source>
        <dbReference type="ARBA" id="ARBA00023002"/>
    </source>
</evidence>
<feature type="domain" description="Reductase C-terminal" evidence="6">
    <location>
        <begin position="301"/>
        <end position="385"/>
    </location>
</feature>
<dbReference type="InterPro" id="IPR023753">
    <property type="entry name" value="FAD/NAD-binding_dom"/>
</dbReference>
<keyword evidence="2" id="KW-0285">Flavoprotein</keyword>
<keyword evidence="4" id="KW-0560">Oxidoreductase</keyword>
<dbReference type="InterPro" id="IPR050446">
    <property type="entry name" value="FAD-oxidoreductase/Apoptosis"/>
</dbReference>
<protein>
    <submittedName>
        <fullName evidence="7">Pyridine nucleotide-disulfide oxidoreductase</fullName>
    </submittedName>
</protein>
<comment type="cofactor">
    <cofactor evidence="1">
        <name>FAD</name>
        <dbReference type="ChEBI" id="CHEBI:57692"/>
    </cofactor>
</comment>
<reference evidence="7 8" key="1">
    <citation type="submission" date="2019-01" db="EMBL/GenBank/DDBJ databases">
        <authorList>
            <person name="Chen W.-M."/>
        </authorList>
    </citation>
    <scope>NUCLEOTIDE SEQUENCE [LARGE SCALE GENOMIC DNA]</scope>
    <source>
        <strain evidence="7 8">ICH-3</strain>
    </source>
</reference>
<dbReference type="PANTHER" id="PTHR43557:SF2">
    <property type="entry name" value="RIESKE DOMAIN-CONTAINING PROTEIN-RELATED"/>
    <property type="match status" value="1"/>
</dbReference>
<dbReference type="PRINTS" id="PR00368">
    <property type="entry name" value="FADPNR"/>
</dbReference>
<feature type="domain" description="FAD/NAD(P)-binding" evidence="5">
    <location>
        <begin position="3"/>
        <end position="280"/>
    </location>
</feature>
<keyword evidence="3" id="KW-0274">FAD</keyword>
<evidence type="ECO:0000256" key="3">
    <source>
        <dbReference type="ARBA" id="ARBA00022827"/>
    </source>
</evidence>
<gene>
    <name evidence="7" type="ORF">ENE75_14975</name>
</gene>
<dbReference type="Proteomes" id="UP000288178">
    <property type="component" value="Unassembled WGS sequence"/>
</dbReference>
<dbReference type="Pfam" id="PF14759">
    <property type="entry name" value="Reductase_C"/>
    <property type="match status" value="1"/>
</dbReference>
<comment type="caution">
    <text evidence="7">The sequence shown here is derived from an EMBL/GenBank/DDBJ whole genome shotgun (WGS) entry which is preliminary data.</text>
</comment>
<dbReference type="SUPFAM" id="SSF55424">
    <property type="entry name" value="FAD/NAD-linked reductases, dimerisation (C-terminal) domain"/>
    <property type="match status" value="1"/>
</dbReference>
<dbReference type="GO" id="GO:0016651">
    <property type="term" value="F:oxidoreductase activity, acting on NAD(P)H"/>
    <property type="evidence" value="ECO:0007669"/>
    <property type="project" value="TreeGrafter"/>
</dbReference>
<dbReference type="PANTHER" id="PTHR43557">
    <property type="entry name" value="APOPTOSIS-INDUCING FACTOR 1"/>
    <property type="match status" value="1"/>
</dbReference>
<dbReference type="OrthoDB" id="9769238at2"/>
<name>A0A3S2TMD1_9BURK</name>
<evidence type="ECO:0000259" key="5">
    <source>
        <dbReference type="Pfam" id="PF07992"/>
    </source>
</evidence>
<evidence type="ECO:0000259" key="6">
    <source>
        <dbReference type="Pfam" id="PF14759"/>
    </source>
</evidence>
<dbReference type="PRINTS" id="PR00411">
    <property type="entry name" value="PNDRDTASEI"/>
</dbReference>
<organism evidence="7 8">
    <name type="scientific">Rubrivivax albus</name>
    <dbReference type="NCBI Taxonomy" id="2499835"/>
    <lineage>
        <taxon>Bacteria</taxon>
        <taxon>Pseudomonadati</taxon>
        <taxon>Pseudomonadota</taxon>
        <taxon>Betaproteobacteria</taxon>
        <taxon>Burkholderiales</taxon>
        <taxon>Sphaerotilaceae</taxon>
        <taxon>Rubrivivax</taxon>
    </lineage>
</organism>
<dbReference type="InterPro" id="IPR016156">
    <property type="entry name" value="FAD/NAD-linked_Rdtase_dimer_sf"/>
</dbReference>
<dbReference type="Gene3D" id="3.30.390.30">
    <property type="match status" value="1"/>
</dbReference>
<evidence type="ECO:0000313" key="7">
    <source>
        <dbReference type="EMBL" id="RVT51080.1"/>
    </source>
</evidence>
<dbReference type="SUPFAM" id="SSF51905">
    <property type="entry name" value="FAD/NAD(P)-binding domain"/>
    <property type="match status" value="2"/>
</dbReference>